<dbReference type="Proteomes" id="UP000030640">
    <property type="component" value="Unassembled WGS sequence"/>
</dbReference>
<evidence type="ECO:0000313" key="3">
    <source>
        <dbReference type="Proteomes" id="UP000030640"/>
    </source>
</evidence>
<dbReference type="RefSeq" id="XP_008819464.1">
    <property type="nucleotide sequence ID" value="XM_008821242.1"/>
</dbReference>
<feature type="region of interest" description="Disordered" evidence="1">
    <location>
        <begin position="1"/>
        <end position="66"/>
    </location>
</feature>
<feature type="compositionally biased region" description="Polar residues" evidence="1">
    <location>
        <begin position="1"/>
        <end position="13"/>
    </location>
</feature>
<reference evidence="2 3" key="1">
    <citation type="submission" date="2013-02" db="EMBL/GenBank/DDBJ databases">
        <title>The Genome Sequence of Plasmodium inui San Antonio 1.</title>
        <authorList>
            <consortium name="The Broad Institute Genome Sequencing Platform"/>
            <consortium name="The Broad Institute Genome Sequencing Center for Infectious Disease"/>
            <person name="Neafsey D."/>
            <person name="Cheeseman I."/>
            <person name="Volkman S."/>
            <person name="Adams J."/>
            <person name="Walker B."/>
            <person name="Young S.K."/>
            <person name="Zeng Q."/>
            <person name="Gargeya S."/>
            <person name="Fitzgerald M."/>
            <person name="Haas B."/>
            <person name="Abouelleil A."/>
            <person name="Alvarado L."/>
            <person name="Arachchi H.M."/>
            <person name="Berlin A.M."/>
            <person name="Chapman S.B."/>
            <person name="Dewar J."/>
            <person name="Goldberg J."/>
            <person name="Griggs A."/>
            <person name="Gujja S."/>
            <person name="Hansen M."/>
            <person name="Howarth C."/>
            <person name="Imamovic A."/>
            <person name="Larimer J."/>
            <person name="McCowan C."/>
            <person name="Murphy C."/>
            <person name="Neiman D."/>
            <person name="Pearson M."/>
            <person name="Priest M."/>
            <person name="Roberts A."/>
            <person name="Saif S."/>
            <person name="Shea T."/>
            <person name="Sisk P."/>
            <person name="Sykes S."/>
            <person name="Wortman J."/>
            <person name="Nusbaum C."/>
            <person name="Birren B."/>
        </authorList>
    </citation>
    <scope>NUCLEOTIDE SEQUENCE [LARGE SCALE GENOMIC DNA]</scope>
    <source>
        <strain evidence="2 3">San Antonio 1</strain>
    </source>
</reference>
<accession>W7AF84</accession>
<dbReference type="EMBL" id="KI965588">
    <property type="protein sequence ID" value="EUD63951.1"/>
    <property type="molecule type" value="Genomic_DNA"/>
</dbReference>
<keyword evidence="3" id="KW-1185">Reference proteome</keyword>
<organism evidence="2 3">
    <name type="scientific">Plasmodium inui San Antonio 1</name>
    <dbReference type="NCBI Taxonomy" id="1237626"/>
    <lineage>
        <taxon>Eukaryota</taxon>
        <taxon>Sar</taxon>
        <taxon>Alveolata</taxon>
        <taxon>Apicomplexa</taxon>
        <taxon>Aconoidasida</taxon>
        <taxon>Haemosporida</taxon>
        <taxon>Plasmodiidae</taxon>
        <taxon>Plasmodium</taxon>
        <taxon>Plasmodium (Plasmodium)</taxon>
    </lineage>
</organism>
<gene>
    <name evidence="2" type="ORF">C922_05671</name>
</gene>
<name>W7AF84_9APIC</name>
<sequence>MNQQTELHQSTPKEQGLSVNPDAKIDTSPALTIHPASAGINSKITGGSISRVTPPTPVKVSLRSSR</sequence>
<proteinExistence type="predicted"/>
<dbReference type="GeneID" id="20040945"/>
<dbReference type="AlphaFoldDB" id="W7AF84"/>
<evidence type="ECO:0000313" key="2">
    <source>
        <dbReference type="EMBL" id="EUD63951.1"/>
    </source>
</evidence>
<feature type="compositionally biased region" description="Polar residues" evidence="1">
    <location>
        <begin position="39"/>
        <end position="53"/>
    </location>
</feature>
<evidence type="ECO:0000256" key="1">
    <source>
        <dbReference type="SAM" id="MobiDB-lite"/>
    </source>
</evidence>
<dbReference type="VEuPathDB" id="PlasmoDB:C922_05671"/>
<protein>
    <submittedName>
        <fullName evidence="2">Uncharacterized protein</fullName>
    </submittedName>
</protein>